<dbReference type="EMBL" id="CAXLJM020000136">
    <property type="protein sequence ID" value="CAL8140431.1"/>
    <property type="molecule type" value="Genomic_DNA"/>
</dbReference>
<comment type="caution">
    <text evidence="2">The sequence shown here is derived from an EMBL/GenBank/DDBJ whole genome shotgun (WGS) entry which is preliminary data.</text>
</comment>
<protein>
    <submittedName>
        <fullName evidence="2">Uncharacterized protein</fullName>
    </submittedName>
</protein>
<evidence type="ECO:0000313" key="3">
    <source>
        <dbReference type="Proteomes" id="UP001642540"/>
    </source>
</evidence>
<gene>
    <name evidence="2" type="ORF">ODALV1_LOCUS28289</name>
</gene>
<accession>A0ABP1S0Z3</accession>
<name>A0ABP1S0Z3_9HEXA</name>
<evidence type="ECO:0000256" key="1">
    <source>
        <dbReference type="SAM" id="MobiDB-lite"/>
    </source>
</evidence>
<evidence type="ECO:0000313" key="2">
    <source>
        <dbReference type="EMBL" id="CAL8140431.1"/>
    </source>
</evidence>
<feature type="compositionally biased region" description="Basic residues" evidence="1">
    <location>
        <begin position="1"/>
        <end position="12"/>
    </location>
</feature>
<sequence length="131" mass="14696">MYPKNIKIKRTSPSHLNEPNNQDLEENDDPRPGPSCKSSCVDVETPIEHKRSFESIVSAPERAGALENGWTLVLMRFLKGPSQVKFSLPSLMGFSRDKKATDGGVVTPLDSSFTRYVQFHANNQDSYRVIL</sequence>
<feature type="region of interest" description="Disordered" evidence="1">
    <location>
        <begin position="1"/>
        <end position="41"/>
    </location>
</feature>
<keyword evidence="3" id="KW-1185">Reference proteome</keyword>
<feature type="compositionally biased region" description="Polar residues" evidence="1">
    <location>
        <begin position="13"/>
        <end position="22"/>
    </location>
</feature>
<proteinExistence type="predicted"/>
<organism evidence="2 3">
    <name type="scientific">Orchesella dallaii</name>
    <dbReference type="NCBI Taxonomy" id="48710"/>
    <lineage>
        <taxon>Eukaryota</taxon>
        <taxon>Metazoa</taxon>
        <taxon>Ecdysozoa</taxon>
        <taxon>Arthropoda</taxon>
        <taxon>Hexapoda</taxon>
        <taxon>Collembola</taxon>
        <taxon>Entomobryomorpha</taxon>
        <taxon>Entomobryoidea</taxon>
        <taxon>Orchesellidae</taxon>
        <taxon>Orchesellinae</taxon>
        <taxon>Orchesella</taxon>
    </lineage>
</organism>
<reference evidence="2 3" key="1">
    <citation type="submission" date="2024-08" db="EMBL/GenBank/DDBJ databases">
        <authorList>
            <person name="Cucini C."/>
            <person name="Frati F."/>
        </authorList>
    </citation>
    <scope>NUCLEOTIDE SEQUENCE [LARGE SCALE GENOMIC DNA]</scope>
</reference>
<dbReference type="Proteomes" id="UP001642540">
    <property type="component" value="Unassembled WGS sequence"/>
</dbReference>